<dbReference type="InterPro" id="IPR009091">
    <property type="entry name" value="RCC1/BLIP-II"/>
</dbReference>
<feature type="repeat" description="RCC1" evidence="2">
    <location>
        <begin position="294"/>
        <end position="347"/>
    </location>
</feature>
<protein>
    <submittedName>
        <fullName evidence="3">Uncharacterized protein</fullName>
    </submittedName>
</protein>
<dbReference type="PRINTS" id="PR00633">
    <property type="entry name" value="RCCNDNSATION"/>
</dbReference>
<dbReference type="InterPro" id="IPR051625">
    <property type="entry name" value="Signaling_Regulatory_Domain"/>
</dbReference>
<dbReference type="InterPro" id="IPR000408">
    <property type="entry name" value="Reg_chr_condens"/>
</dbReference>
<name>A0AAV6LS96_9ERIC</name>
<dbReference type="Proteomes" id="UP000823749">
    <property type="component" value="Chromosome 1"/>
</dbReference>
<dbReference type="PANTHER" id="PTHR22872:SF2">
    <property type="entry name" value="INHIBITOR OF BRUTON TYROSINE KINASE"/>
    <property type="match status" value="1"/>
</dbReference>
<feature type="repeat" description="RCC1" evidence="2">
    <location>
        <begin position="184"/>
        <end position="242"/>
    </location>
</feature>
<dbReference type="PANTHER" id="PTHR22872">
    <property type="entry name" value="BTK-BINDING PROTEIN-RELATED"/>
    <property type="match status" value="1"/>
</dbReference>
<evidence type="ECO:0000313" key="4">
    <source>
        <dbReference type="Proteomes" id="UP000823749"/>
    </source>
</evidence>
<accession>A0AAV6LS96</accession>
<feature type="repeat" description="RCC1" evidence="2">
    <location>
        <begin position="348"/>
        <end position="403"/>
    </location>
</feature>
<evidence type="ECO:0000256" key="2">
    <source>
        <dbReference type="PROSITE-ProRule" id="PRU00235"/>
    </source>
</evidence>
<reference evidence="3" key="1">
    <citation type="submission" date="2020-08" db="EMBL/GenBank/DDBJ databases">
        <title>Plant Genome Project.</title>
        <authorList>
            <person name="Zhang R.-G."/>
        </authorList>
    </citation>
    <scope>NUCLEOTIDE SEQUENCE</scope>
    <source>
        <strain evidence="3">WSP0</strain>
        <tissue evidence="3">Leaf</tissue>
    </source>
</reference>
<keyword evidence="1" id="KW-0677">Repeat</keyword>
<dbReference type="PROSITE" id="PS50012">
    <property type="entry name" value="RCC1_3"/>
    <property type="match status" value="4"/>
</dbReference>
<dbReference type="Gene3D" id="2.130.10.30">
    <property type="entry name" value="Regulator of chromosome condensation 1/beta-lactamase-inhibitor protein II"/>
    <property type="match status" value="2"/>
</dbReference>
<evidence type="ECO:0000256" key="1">
    <source>
        <dbReference type="ARBA" id="ARBA00022737"/>
    </source>
</evidence>
<comment type="caution">
    <text evidence="3">The sequence shown here is derived from an EMBL/GenBank/DDBJ whole genome shotgun (WGS) entry which is preliminary data.</text>
</comment>
<feature type="repeat" description="RCC1" evidence="2">
    <location>
        <begin position="243"/>
        <end position="293"/>
    </location>
</feature>
<proteinExistence type="predicted"/>
<dbReference type="SUPFAM" id="SSF50985">
    <property type="entry name" value="RCC1/BLIP-II"/>
    <property type="match status" value="1"/>
</dbReference>
<keyword evidence="4" id="KW-1185">Reference proteome</keyword>
<evidence type="ECO:0000313" key="3">
    <source>
        <dbReference type="EMBL" id="KAG5567645.1"/>
    </source>
</evidence>
<dbReference type="Pfam" id="PF00415">
    <property type="entry name" value="RCC1"/>
    <property type="match status" value="3"/>
</dbReference>
<dbReference type="EMBL" id="JACTNZ010000001">
    <property type="protein sequence ID" value="KAG5567645.1"/>
    <property type="molecule type" value="Genomic_DNA"/>
</dbReference>
<dbReference type="AlphaFoldDB" id="A0AAV6LS96"/>
<gene>
    <name evidence="3" type="ORF">RHGRI_002997</name>
</gene>
<sequence>MDSLWEEQDNAYETKNFVNSLKIGMLNVRSPRLVERHSILSLKVEFGGGVNVVEVVGICDIPIETRSQVLPIFRFVLKAGENENKAFGNSPFFFLHCFNRFGHGSVCSSLLKIGDSLICEAFRRAFREIGRTRNFHWGHLTHETLWSRNSHRILVICVSVALGGSMVEVLTVAKLPPKTLLSKGEVYTWGFGRGGRLGHPDFDIHSGQAAVITPRLVTSGLGARKVKAIAAAKHHTVVATEGGDVFTWGSNREGQLGYTSVDTQPTPRRVSSLRSKIVAVAAANKHTAVVSDSGEVFTWGCNKEGQLGYGTSNSASNYTPRLIEYLKGKVFVGVVAAKYHTIVLGADGEVFTWGHRLVTPRRVVIARNIKKMGNTQLKFHSKERLHVISIAAGMVHSWALTDDGALFYWVSSDPDLRCRQLYSLCGSAIVSVSSGKHWTAAVTATGSVYMWDGKKGKDEPPIAARLHGIKRATWVAVGETHLLIIGSLYHPVYPPSVVHSPQKLKEKVTCELDELEEDFMFNDMDADRILSTVQKDDVRCGSIPTLKSLCEKVAADFLVEPRNAMQLLEIADSLGAEDLRKHCEVFLQTVYFLPLLFSILTIHSCAWDNWAMLHILFHLVSTYEFGYKLLPTKIASFITVVDIYIGDHPSIFSTAPSGKNEQSWSLVYKTKLFIAKVGKAHSLLNFKTLHDLEQKLSRIYILHDVQSQFGLLETRFLLRLQRHFARLGSTVTLQKHTDRMQSDWRYWSEQQLDDFWVVSMLQKKRKIGSFGGIRNSPAVAPASGDFGGVSTIADQSDICFVFPHRDVFVLIDSRFNVNIISIHTFHRSSRDRVAYGGVVTGTVLGYSSAVANIDGLSLRLRGYRFHGRKSRLANKIEGLIRFHSGSHTNNPMKIGWMPAPWVCFEEGFVYVCADYRIGVTSPMKYKPEISTILLFITTSSSSSPSSSTTIIVITIMSSWIPELKNGLTLQQIIDARLRIIVMNKESNRISELIGMRKHWIRVSMTRDVLGVYVKVLFLISFLPSITLIGYHVPSKSISNSSDAPSYSIRYRVPITDQNHQNRSFKYREEKEKAYKRRNQKKKIIQLQIETWGVTWQAHRKNLNLKPKS</sequence>
<organism evidence="3 4">
    <name type="scientific">Rhododendron griersonianum</name>
    <dbReference type="NCBI Taxonomy" id="479676"/>
    <lineage>
        <taxon>Eukaryota</taxon>
        <taxon>Viridiplantae</taxon>
        <taxon>Streptophyta</taxon>
        <taxon>Embryophyta</taxon>
        <taxon>Tracheophyta</taxon>
        <taxon>Spermatophyta</taxon>
        <taxon>Magnoliopsida</taxon>
        <taxon>eudicotyledons</taxon>
        <taxon>Gunneridae</taxon>
        <taxon>Pentapetalae</taxon>
        <taxon>asterids</taxon>
        <taxon>Ericales</taxon>
        <taxon>Ericaceae</taxon>
        <taxon>Ericoideae</taxon>
        <taxon>Rhodoreae</taxon>
        <taxon>Rhododendron</taxon>
    </lineage>
</organism>